<feature type="compositionally biased region" description="Low complexity" evidence="1">
    <location>
        <begin position="951"/>
        <end position="963"/>
    </location>
</feature>
<dbReference type="Proteomes" id="UP000198372">
    <property type="component" value="Unassembled WGS sequence"/>
</dbReference>
<feature type="compositionally biased region" description="Acidic residues" evidence="1">
    <location>
        <begin position="264"/>
        <end position="294"/>
    </location>
</feature>
<dbReference type="PANTHER" id="PTHR24216:SF65">
    <property type="entry name" value="PAXILLIN-LIKE PROTEIN 1"/>
    <property type="match status" value="1"/>
</dbReference>
<feature type="region of interest" description="Disordered" evidence="1">
    <location>
        <begin position="1192"/>
        <end position="1226"/>
    </location>
</feature>
<feature type="compositionally biased region" description="Basic residues" evidence="1">
    <location>
        <begin position="2042"/>
        <end position="2052"/>
    </location>
</feature>
<sequence>MSSDGPYLSPTATVTGPPSLPSHRQRHGLTQASTYHPYHPSPIGASLSRPSRPSRSSPAYPQTLRPSLLIPRPTTLAPTRSTTSLDVRPIHAHAIQASLFTPVGRPLGARTNPFELLNEHKFDSFVENVTERIKSVLRGPEPQVGVVARDATTTTTSTTAGQRDHDVFGMVEPIHHNRGLSNDDLVQSKQDEADHDDDHHHGALSPPRKQRPLFQPETTEEYDSSYEAAPHSFAPSIDEQDEEDQDGPRQNGNQTEVLELGSSSDEDTERDDPHEDEEEEPEGSYEGESIDEAGSEQVADEWMHEAPRPSQLERNTGSDGSSRPYRRMREVDIEEDEDAEEDEDEDEVEDNLDEDEDHLDEDDVDEDDVDEDDVDEDDVDEDDVDEDDVDEDDEQGRDELREDEMDEDGADEDEEEELLDPQAAFARSLEKSASVDADGDELELLGELVEDEYEVDAVDDDGGRFEPVDDEEAEEDEDEEGTPPRPPAMALAEGFKNARSGEVWDSLIKGPSLLVREPEYDDDDAEDDEILGSRIPAHLKGKGRAPTPSTQSPASVGSAFDSEGNGSLEPEDDDELESLVNFQVDDLPDMPFDRLTKLMETLHEMHQSACRQHDDETVAWVEDKWEVVKEAWMAKGGELSSDEESECGDGEGEDDDDDDRVDGGHFDEEQEDSDEVEDEDDGGRTKSRIEHLAEEMLERYAKGQDREVRVDSTIESQRILQEVMGDEGLEQEQSGLAAYQDESGLEEDETQGADEVIEAEQTEDHNMTFTGHHYRPPTPDEDDAVVERSTTFDDEPVMGVPTTLGVTETTETSWLAILQDQIQAQAAADAATDGEVGLGFAPPRSAEAGDAITDDRMEEDGDDELEEEEEDNDVQILSPVDLTSSSPTPSRDEQDEDAPAQEPPTPPREEAAPSIEEEAPATPYSEPSADLSHNAQASVLDEESTGIGMTEAPEAPNDAAPAESIQDKNSTPAPPQIHNVLELGESDPCSPIRFDTSVPAPSAKPSKVVSSLDAHSETQNLDSYQASQAGMDEALRAALALPAATMEEQFGGAPELTSTLDALPVDPASPKAEPSNDASQQHFSGLGNIWAQIGVKSHTVPTETKLSAQPASPVEASQQEETTPVPSADTQLASAQTTASDATLVAIDVTMPPSSASLDALLDYVEASGVVPTSLDILPDVTPELTLQAADQARTDAGSEAGPSTTVEVSPSTPEAGPSTSAPIVRATPPSIVTINALQGPTGLLTPDPDGYDRVPSLEDDEIEIEEPAQPQDDPFTDAPSVDGEPAEAEAPLELQHDVDNASSTARESSIIDEHDLAFFKARHHSEHLVNVDDDESIPTMSANVSVISDEDEVEEAVVDAESIDIDRAFEEIVASSPPKQSLLSDLDLDIGYRMQEDEFASQDPLRSAEEATPSSPTLEVMSTSTASWMPVKDEASLEDPPPDQSAVAHDSPDEEPDVPAPDDAAELGSPSIDVADEITVEEPADAEELLDDVPDAVDAEMLFDQPLETEKLIRSTTPDYEPFTTTPEAEPFEFDEEENVSEMPQHQEGESDLLAESHIDEAGPELANDHDHGHNQDHDFDLDAPLPTVEDPWTPEVDDAASSSDSEADEAVQEMLLSEADHAQPEEVDDADRSVAATEDDAESVHVHFESPVVAQHEDADAVEASSSHDEPAQGAMESEIAEIDEEAAVELTPVSPKPPAETEEEVATTTKRRRSSRSKSPVKRARTSTPEREVTQSPRRISARLHPEALLPPNDISVPPSDVPRLVTPEPSDERAAESTPRRSERNLRRSASVVTLRDPSPNSVVESSAASDNDPSTPPAIRRSIRHAMPGSTATSKKRTRSDAEPEESEVVASASVQNSPTDGPKRRRGTPAPASVAVEAPGTSTNPTAPRLHHHSSSSDPQEQSESTVDHPTTRAHCPFVQLELQSRDYPSAPPVVVNLPSCALSTSLAQETLRTFPIRQLDQIPHDQVVEESPSIIRLGGTGPWTLIDGVESGSTHISIEERDAEMIPYPDVLDALKKVAGGEMWHEGLVELVRGGGRRSTRRGRSKSVPPPIEAWAGMGEVVESGDVPSGLGLSDREEGGRSKGSGSGTTRSLRRRN</sequence>
<feature type="compositionally biased region" description="Polar residues" evidence="1">
    <location>
        <begin position="1803"/>
        <end position="1818"/>
    </location>
</feature>
<feature type="region of interest" description="Disordered" evidence="1">
    <location>
        <begin position="633"/>
        <end position="689"/>
    </location>
</feature>
<feature type="region of interest" description="Disordered" evidence="1">
    <location>
        <begin position="190"/>
        <end position="438"/>
    </location>
</feature>
<proteinExistence type="predicted"/>
<feature type="region of interest" description="Disordered" evidence="1">
    <location>
        <begin position="1265"/>
        <end position="1308"/>
    </location>
</feature>
<feature type="compositionally biased region" description="Acidic residues" evidence="1">
    <location>
        <begin position="332"/>
        <end position="419"/>
    </location>
</feature>
<feature type="region of interest" description="Disordered" evidence="1">
    <location>
        <begin position="1100"/>
        <end position="1136"/>
    </location>
</feature>
<accession>A0A238F576</accession>
<feature type="compositionally biased region" description="Acidic residues" evidence="1">
    <location>
        <begin position="668"/>
        <end position="681"/>
    </location>
</feature>
<feature type="region of interest" description="Disordered" evidence="1">
    <location>
        <begin position="1"/>
        <end position="82"/>
    </location>
</feature>
<evidence type="ECO:0000313" key="2">
    <source>
        <dbReference type="EMBL" id="SCV68205.1"/>
    </source>
</evidence>
<feature type="compositionally biased region" description="Basic and acidic residues" evidence="1">
    <location>
        <begin position="1546"/>
        <end position="1582"/>
    </location>
</feature>
<feature type="compositionally biased region" description="Acidic residues" evidence="1">
    <location>
        <begin position="743"/>
        <end position="761"/>
    </location>
</feature>
<feature type="compositionally biased region" description="Acidic residues" evidence="1">
    <location>
        <begin position="640"/>
        <end position="660"/>
    </location>
</feature>
<feature type="compositionally biased region" description="Polar residues" evidence="1">
    <location>
        <begin position="1202"/>
        <end position="1222"/>
    </location>
</feature>
<feature type="compositionally biased region" description="Polar residues" evidence="1">
    <location>
        <begin position="312"/>
        <end position="321"/>
    </location>
</feature>
<dbReference type="EMBL" id="FMSP01000003">
    <property type="protein sequence ID" value="SCV68205.1"/>
    <property type="molecule type" value="Genomic_DNA"/>
</dbReference>
<feature type="region of interest" description="Disordered" evidence="1">
    <location>
        <begin position="451"/>
        <end position="496"/>
    </location>
</feature>
<feature type="compositionally biased region" description="Basic and acidic residues" evidence="1">
    <location>
        <begin position="1774"/>
        <end position="1790"/>
    </location>
</feature>
<feature type="region of interest" description="Disordered" evidence="1">
    <location>
        <begin position="1051"/>
        <end position="1083"/>
    </location>
</feature>
<feature type="region of interest" description="Disordered" evidence="1">
    <location>
        <begin position="823"/>
        <end position="1021"/>
    </location>
</feature>
<feature type="compositionally biased region" description="Basic and acidic residues" evidence="1">
    <location>
        <begin position="190"/>
        <end position="201"/>
    </location>
</feature>
<organism evidence="2 3">
    <name type="scientific">Microbotryum intermedium</name>
    <dbReference type="NCBI Taxonomy" id="269621"/>
    <lineage>
        <taxon>Eukaryota</taxon>
        <taxon>Fungi</taxon>
        <taxon>Dikarya</taxon>
        <taxon>Basidiomycota</taxon>
        <taxon>Pucciniomycotina</taxon>
        <taxon>Microbotryomycetes</taxon>
        <taxon>Microbotryales</taxon>
        <taxon>Microbotryaceae</taxon>
        <taxon>Microbotryum</taxon>
    </lineage>
</organism>
<feature type="compositionally biased region" description="Acidic residues" evidence="1">
    <location>
        <begin position="451"/>
        <end position="460"/>
    </location>
</feature>
<protein>
    <submittedName>
        <fullName evidence="2">BQ2448_326 protein</fullName>
    </submittedName>
</protein>
<gene>
    <name evidence="2" type="ORF">BQ2448_326</name>
</gene>
<feature type="compositionally biased region" description="Acidic residues" evidence="1">
    <location>
        <begin position="519"/>
        <end position="530"/>
    </location>
</feature>
<reference evidence="3" key="1">
    <citation type="submission" date="2016-09" db="EMBL/GenBank/DDBJ databases">
        <authorList>
            <person name="Jeantristanb JTB J.-T."/>
            <person name="Ricardo R."/>
        </authorList>
    </citation>
    <scope>NUCLEOTIDE SEQUENCE [LARGE SCALE GENOMIC DNA]</scope>
</reference>
<dbReference type="STRING" id="269621.A0A238F576"/>
<feature type="compositionally biased region" description="Acidic residues" evidence="1">
    <location>
        <begin position="468"/>
        <end position="481"/>
    </location>
</feature>
<name>A0A238F576_9BASI</name>
<feature type="region of interest" description="Disordered" evidence="1">
    <location>
        <begin position="2041"/>
        <end position="2104"/>
    </location>
</feature>
<evidence type="ECO:0000313" key="3">
    <source>
        <dbReference type="Proteomes" id="UP000198372"/>
    </source>
</evidence>
<feature type="compositionally biased region" description="Basic residues" evidence="1">
    <location>
        <begin position="1712"/>
        <end position="1728"/>
    </location>
</feature>
<feature type="region of interest" description="Disordered" evidence="1">
    <location>
        <begin position="1399"/>
        <end position="1478"/>
    </location>
</feature>
<evidence type="ECO:0000256" key="1">
    <source>
        <dbReference type="SAM" id="MobiDB-lite"/>
    </source>
</evidence>
<keyword evidence="3" id="KW-1185">Reference proteome</keyword>
<feature type="region of interest" description="Disordered" evidence="1">
    <location>
        <begin position="516"/>
        <end position="577"/>
    </location>
</feature>
<feature type="compositionally biased region" description="Low complexity" evidence="1">
    <location>
        <begin position="48"/>
        <end position="58"/>
    </location>
</feature>
<feature type="region of interest" description="Disordered" evidence="1">
    <location>
        <begin position="725"/>
        <end position="784"/>
    </location>
</feature>
<feature type="compositionally biased region" description="Acidic residues" evidence="1">
    <location>
        <begin position="1681"/>
        <end position="1690"/>
    </location>
</feature>
<dbReference type="PANTHER" id="PTHR24216">
    <property type="entry name" value="PAXILLIN-RELATED"/>
    <property type="match status" value="1"/>
</dbReference>
<dbReference type="OrthoDB" id="2530500at2759"/>
<feature type="compositionally biased region" description="Polar residues" evidence="1">
    <location>
        <begin position="1413"/>
        <end position="1428"/>
    </location>
</feature>
<feature type="compositionally biased region" description="Acidic residues" evidence="1">
    <location>
        <begin position="856"/>
        <end position="873"/>
    </location>
</feature>
<feature type="region of interest" description="Disordered" evidence="1">
    <location>
        <begin position="1509"/>
        <end position="1918"/>
    </location>
</feature>
<feature type="compositionally biased region" description="Acidic residues" evidence="1">
    <location>
        <begin position="1531"/>
        <end position="1541"/>
    </location>
</feature>